<gene>
    <name evidence="1" type="ORF">CFD26_103609</name>
</gene>
<evidence type="ECO:0000313" key="1">
    <source>
        <dbReference type="EMBL" id="RLL94762.1"/>
    </source>
</evidence>
<sequence>MDLLLATIAAAGSIVLLFLFLRRTRGSVLLSRKAKVLNWYYDALEEAGYHDAVFSLHDAKRIRRISWKV</sequence>
<organism evidence="1 2">
    <name type="scientific">Aspergillus turcosus</name>
    <dbReference type="NCBI Taxonomy" id="1245748"/>
    <lineage>
        <taxon>Eukaryota</taxon>
        <taxon>Fungi</taxon>
        <taxon>Dikarya</taxon>
        <taxon>Ascomycota</taxon>
        <taxon>Pezizomycotina</taxon>
        <taxon>Eurotiomycetes</taxon>
        <taxon>Eurotiomycetidae</taxon>
        <taxon>Eurotiales</taxon>
        <taxon>Aspergillaceae</taxon>
        <taxon>Aspergillus</taxon>
        <taxon>Aspergillus subgen. Fumigati</taxon>
    </lineage>
</organism>
<dbReference type="OrthoDB" id="10478611at2759"/>
<dbReference type="AlphaFoldDB" id="A0A229XF37"/>
<dbReference type="STRING" id="1245748.A0A229XF37"/>
<reference evidence="1 2" key="1">
    <citation type="submission" date="2018-08" db="EMBL/GenBank/DDBJ databases">
        <title>Draft genome sequences of two Aspergillus turcosus clinical strains isolated from bronchoalveolar lavage fluid: one azole-susceptible and the other azole-resistant.</title>
        <authorList>
            <person name="Parent-Michaud M."/>
            <person name="Dufresne P.J."/>
            <person name="Fournier E."/>
            <person name="Martineau C."/>
            <person name="Moreira S."/>
            <person name="Perkins V."/>
            <person name="De Repentigny L."/>
            <person name="Dufresne S.F."/>
        </authorList>
    </citation>
    <scope>NUCLEOTIDE SEQUENCE [LARGE SCALE GENOMIC DNA]</scope>
    <source>
        <strain evidence="1">HMR AF 1038</strain>
    </source>
</reference>
<keyword evidence="2" id="KW-1185">Reference proteome</keyword>
<dbReference type="EMBL" id="NIDN02000186">
    <property type="protein sequence ID" value="RLL94762.1"/>
    <property type="molecule type" value="Genomic_DNA"/>
</dbReference>
<protein>
    <submittedName>
        <fullName evidence="1">Uncharacterized protein</fullName>
    </submittedName>
</protein>
<evidence type="ECO:0000313" key="2">
    <source>
        <dbReference type="Proteomes" id="UP000215289"/>
    </source>
</evidence>
<dbReference type="Proteomes" id="UP000215289">
    <property type="component" value="Unassembled WGS sequence"/>
</dbReference>
<name>A0A229XF37_9EURO</name>
<comment type="caution">
    <text evidence="1">The sequence shown here is derived from an EMBL/GenBank/DDBJ whole genome shotgun (WGS) entry which is preliminary data.</text>
</comment>
<proteinExistence type="predicted"/>
<accession>A0A229XF37</accession>